<dbReference type="NCBIfam" id="TIGR02593">
    <property type="entry name" value="CRISPR_cas5"/>
    <property type="match status" value="1"/>
</dbReference>
<evidence type="ECO:0000256" key="1">
    <source>
        <dbReference type="ARBA" id="ARBA00023118"/>
    </source>
</evidence>
<evidence type="ECO:0000313" key="4">
    <source>
        <dbReference type="Proteomes" id="UP000027946"/>
    </source>
</evidence>
<keyword evidence="1" id="KW-0051">Antiviral defense</keyword>
<keyword evidence="4" id="KW-1185">Reference proteome</keyword>
<protein>
    <recommendedName>
        <fullName evidence="5">CRISPR-associated protein Cas5</fullName>
    </recommendedName>
</protein>
<gene>
    <name evidence="3" type="ORF">CLIT_10c04460</name>
</gene>
<dbReference type="InterPro" id="IPR053725">
    <property type="entry name" value="CRISPR_Cas5_sf"/>
</dbReference>
<dbReference type="InterPro" id="IPR021124">
    <property type="entry name" value="CRISPR-assoc_prot_Cas5"/>
</dbReference>
<dbReference type="AlphaFoldDB" id="A0A069RFB3"/>
<proteinExistence type="predicted"/>
<dbReference type="GO" id="GO:0043571">
    <property type="term" value="P:maintenance of CRISPR repeat elements"/>
    <property type="evidence" value="ECO:0007669"/>
    <property type="project" value="InterPro"/>
</dbReference>
<evidence type="ECO:0008006" key="5">
    <source>
        <dbReference type="Google" id="ProtNLM"/>
    </source>
</evidence>
<dbReference type="GO" id="GO:0051607">
    <property type="term" value="P:defense response to virus"/>
    <property type="evidence" value="ECO:0007669"/>
    <property type="project" value="UniProtKB-KW"/>
</dbReference>
<dbReference type="Pfam" id="PF09704">
    <property type="entry name" value="Cas_Cas5d"/>
    <property type="match status" value="1"/>
</dbReference>
<comment type="caution">
    <text evidence="3">The sequence shown here is derived from an EMBL/GenBank/DDBJ whole genome shotgun (WGS) entry which is preliminary data.</text>
</comment>
<evidence type="ECO:0000256" key="2">
    <source>
        <dbReference type="SAM" id="Coils"/>
    </source>
</evidence>
<dbReference type="Gene3D" id="3.30.70.3120">
    <property type="match status" value="1"/>
</dbReference>
<sequence length="360" mass="42468">MKALRIKLRQAQASYKKPEVNENKMTYPLPPFSTVIGAIHDACGFKTYKPMDISIQGEYNSLHMRPYTDHCFLNSLQDDRAILVRLRKPEFLSKAFDKVAEAKKSQGNSFEKEITVDVHSRKLLDEYQYLRRLKRQFDEIKKNEINPQKKELDDKKKALKKELTSYEKGSSEFARLKDQIKEIDRLKKELENNHKNRVKMEYEIPYSYFKSVTTSLKYYELLTNIELLIHIRCEDLDILEIIYNKVYNIRSLGRSEDFVEVTNAEIIELKESITEEIESSYSAYIDWALIDDGSVCVSEKQDITAQGTTYYINKNYEIIDNQRIFDKKKVVYTSQYSVDESAQNLFVDEFENKKYIVNFV</sequence>
<accession>A0A069RFB3</accession>
<name>A0A069RFB3_PEPLI</name>
<dbReference type="Proteomes" id="UP000027946">
    <property type="component" value="Unassembled WGS sequence"/>
</dbReference>
<reference evidence="3 4" key="1">
    <citation type="submission" date="2014-03" db="EMBL/GenBank/DDBJ databases">
        <title>Genome sequence of Clostridium litorale W6, DSM 5388.</title>
        <authorList>
            <person name="Poehlein A."/>
            <person name="Jagirdar A."/>
            <person name="Khonsari B."/>
            <person name="Chibani C.M."/>
            <person name="Gutierrez Gutierrez D.A."/>
            <person name="Davydova E."/>
            <person name="Alghaithi H.S."/>
            <person name="Nair K.P."/>
            <person name="Dhamotharan K."/>
            <person name="Chandran L."/>
            <person name="G W."/>
            <person name="Daniel R."/>
        </authorList>
    </citation>
    <scope>NUCLEOTIDE SEQUENCE [LARGE SCALE GENOMIC DNA]</scope>
    <source>
        <strain evidence="3 4">W6</strain>
    </source>
</reference>
<organism evidence="3 4">
    <name type="scientific">Peptoclostridium litorale DSM 5388</name>
    <dbReference type="NCBI Taxonomy" id="1121324"/>
    <lineage>
        <taxon>Bacteria</taxon>
        <taxon>Bacillati</taxon>
        <taxon>Bacillota</taxon>
        <taxon>Clostridia</taxon>
        <taxon>Peptostreptococcales</taxon>
        <taxon>Peptoclostridiaceae</taxon>
        <taxon>Peptoclostridium</taxon>
    </lineage>
</organism>
<dbReference type="EMBL" id="JJMM01000010">
    <property type="protein sequence ID" value="KDR95719.1"/>
    <property type="molecule type" value="Genomic_DNA"/>
</dbReference>
<dbReference type="OrthoDB" id="9782505at2"/>
<dbReference type="InterPro" id="IPR013422">
    <property type="entry name" value="CRISPR-assoc_prot_Cas5_N"/>
</dbReference>
<keyword evidence="2" id="KW-0175">Coiled coil</keyword>
<evidence type="ECO:0000313" key="3">
    <source>
        <dbReference type="EMBL" id="KDR95719.1"/>
    </source>
</evidence>
<dbReference type="STRING" id="1121324.CLIT_10c04460"/>
<dbReference type="eggNOG" id="COG1688">
    <property type="taxonomic scope" value="Bacteria"/>
</dbReference>
<feature type="coiled-coil region" evidence="2">
    <location>
        <begin position="149"/>
        <end position="203"/>
    </location>
</feature>
<dbReference type="RefSeq" id="WP_038264197.1">
    <property type="nucleotide sequence ID" value="NZ_FSRH01000011.1"/>
</dbReference>